<evidence type="ECO:0000256" key="1">
    <source>
        <dbReference type="SAM" id="MobiDB-lite"/>
    </source>
</evidence>
<dbReference type="AlphaFoldDB" id="A0A6J7ITD6"/>
<protein>
    <submittedName>
        <fullName evidence="2">Unannotated protein</fullName>
    </submittedName>
</protein>
<proteinExistence type="predicted"/>
<gene>
    <name evidence="2" type="ORF">UFOPK3472_04231</name>
</gene>
<accession>A0A6J7ITD6</accession>
<reference evidence="2" key="1">
    <citation type="submission" date="2020-05" db="EMBL/GenBank/DDBJ databases">
        <authorList>
            <person name="Chiriac C."/>
            <person name="Salcher M."/>
            <person name="Ghai R."/>
            <person name="Kavagutti S V."/>
        </authorList>
    </citation>
    <scope>NUCLEOTIDE SEQUENCE</scope>
</reference>
<sequence>MQYAALGTPPVLSPQNRMPDPSSSDASHEVNVETGVNEPLNRAGYCSAQNCWMSSIALVAKMSESVPSAFSTAMVESGTPGRGPLGPLVTGRPATVNGFS</sequence>
<feature type="region of interest" description="Disordered" evidence="1">
    <location>
        <begin position="1"/>
        <end position="31"/>
    </location>
</feature>
<evidence type="ECO:0000313" key="2">
    <source>
        <dbReference type="EMBL" id="CAB4933534.1"/>
    </source>
</evidence>
<dbReference type="EMBL" id="CAFBLX010000507">
    <property type="protein sequence ID" value="CAB4933534.1"/>
    <property type="molecule type" value="Genomic_DNA"/>
</dbReference>
<organism evidence="2">
    <name type="scientific">freshwater metagenome</name>
    <dbReference type="NCBI Taxonomy" id="449393"/>
    <lineage>
        <taxon>unclassified sequences</taxon>
        <taxon>metagenomes</taxon>
        <taxon>ecological metagenomes</taxon>
    </lineage>
</organism>
<feature type="compositionally biased region" description="Polar residues" evidence="1">
    <location>
        <begin position="13"/>
        <end position="25"/>
    </location>
</feature>
<feature type="region of interest" description="Disordered" evidence="1">
    <location>
        <begin position="75"/>
        <end position="100"/>
    </location>
</feature>
<name>A0A6J7ITD6_9ZZZZ</name>